<keyword evidence="5" id="KW-0963">Cytoplasm</keyword>
<evidence type="ECO:0000256" key="3">
    <source>
        <dbReference type="ARBA" id="ARBA00011890"/>
    </source>
</evidence>
<dbReference type="EMBL" id="BAABDD010000043">
    <property type="protein sequence ID" value="GAA3764624.1"/>
    <property type="molecule type" value="Genomic_DNA"/>
</dbReference>
<evidence type="ECO:0000256" key="9">
    <source>
        <dbReference type="ARBA" id="ARBA00030757"/>
    </source>
</evidence>
<accession>A0ABP7GK34</accession>
<evidence type="ECO:0000313" key="13">
    <source>
        <dbReference type="Proteomes" id="UP001500908"/>
    </source>
</evidence>
<proteinExistence type="inferred from homology"/>
<dbReference type="EC" id="2.1.1.77" evidence="3"/>
<dbReference type="PANTHER" id="PTHR11579">
    <property type="entry name" value="PROTEIN-L-ISOASPARTATE O-METHYLTRANSFERASE"/>
    <property type="match status" value="1"/>
</dbReference>
<evidence type="ECO:0000256" key="11">
    <source>
        <dbReference type="ARBA" id="ARBA00031350"/>
    </source>
</evidence>
<comment type="caution">
    <text evidence="12">The sequence shown here is derived from an EMBL/GenBank/DDBJ whole genome shotgun (WGS) entry which is preliminary data.</text>
</comment>
<dbReference type="Pfam" id="PF01135">
    <property type="entry name" value="PCMT"/>
    <property type="match status" value="1"/>
</dbReference>
<dbReference type="Gene3D" id="3.40.50.150">
    <property type="entry name" value="Vaccinia Virus protein VP39"/>
    <property type="match status" value="1"/>
</dbReference>
<comment type="subcellular location">
    <subcellularLocation>
        <location evidence="1">Cytoplasm</location>
    </subcellularLocation>
</comment>
<organism evidence="12 13">
    <name type="scientific">Salinactinospora qingdaonensis</name>
    <dbReference type="NCBI Taxonomy" id="702744"/>
    <lineage>
        <taxon>Bacteria</taxon>
        <taxon>Bacillati</taxon>
        <taxon>Actinomycetota</taxon>
        <taxon>Actinomycetes</taxon>
        <taxon>Streptosporangiales</taxon>
        <taxon>Nocardiopsidaceae</taxon>
        <taxon>Salinactinospora</taxon>
    </lineage>
</organism>
<keyword evidence="8" id="KW-0949">S-adenosyl-L-methionine</keyword>
<dbReference type="SUPFAM" id="SSF53335">
    <property type="entry name" value="S-adenosyl-L-methionine-dependent methyltransferases"/>
    <property type="match status" value="1"/>
</dbReference>
<evidence type="ECO:0000256" key="2">
    <source>
        <dbReference type="ARBA" id="ARBA00005369"/>
    </source>
</evidence>
<dbReference type="InterPro" id="IPR029063">
    <property type="entry name" value="SAM-dependent_MTases_sf"/>
</dbReference>
<comment type="similarity">
    <text evidence="2">Belongs to the methyltransferase superfamily. L-isoaspartyl/D-aspartyl protein methyltransferase family.</text>
</comment>
<dbReference type="Proteomes" id="UP001500908">
    <property type="component" value="Unassembled WGS sequence"/>
</dbReference>
<protein>
    <recommendedName>
        <fullName evidence="4">Protein-L-isoaspartate O-methyltransferase</fullName>
        <ecNumber evidence="3">2.1.1.77</ecNumber>
    </recommendedName>
    <alternativeName>
        <fullName evidence="11">L-isoaspartyl protein carboxyl methyltransferase</fullName>
    </alternativeName>
    <alternativeName>
        <fullName evidence="9">Protein L-isoaspartyl methyltransferase</fullName>
    </alternativeName>
    <alternativeName>
        <fullName evidence="10">Protein-beta-aspartate methyltransferase</fullName>
    </alternativeName>
</protein>
<reference evidence="13" key="1">
    <citation type="journal article" date="2019" name="Int. J. Syst. Evol. Microbiol.">
        <title>The Global Catalogue of Microorganisms (GCM) 10K type strain sequencing project: providing services to taxonomists for standard genome sequencing and annotation.</title>
        <authorList>
            <consortium name="The Broad Institute Genomics Platform"/>
            <consortium name="The Broad Institute Genome Sequencing Center for Infectious Disease"/>
            <person name="Wu L."/>
            <person name="Ma J."/>
        </authorList>
    </citation>
    <scope>NUCLEOTIDE SEQUENCE [LARGE SCALE GENOMIC DNA]</scope>
    <source>
        <strain evidence="13">JCM 17137</strain>
    </source>
</reference>
<gene>
    <name evidence="12" type="ORF">GCM10022402_47290</name>
</gene>
<sequence length="391" mass="42303">MTRQRRYVLADILAGGGHLTDPAWRGAVERVPRHRFIPETVWVDDSDGWLSPVSRDDPRWWDGIYADRVVVTQVDDGHAEGVDGRGRYPTSSASQPRMVSQMLHALAAEDGMSVLEIGTATGYNCALLCERFGSANVTSIEIDPDLARQGAANLHALGYTPTLAVGDGTSGVPDHAPFDRVLATVAAKHVPGAWIAQTRPGGVIVTPWGSDFGGHWLLRLTATGDGLAHGRIIGSAAFIWLRGQRSYRGTWSDHIDFSADLDPGTTSLDPRALLAEPGSGQALVLGTLVPKLYRVVAVPKGDTEEFTVWVYDAEGSWAAVDYVPGAGKYAVGRYGPRDLWSEVERAYQAWWRAGGPPRNRLGLTVTVDGQQRLWCDDPGNVLAPLGEAYDL</sequence>
<keyword evidence="13" id="KW-1185">Reference proteome</keyword>
<dbReference type="GO" id="GO:0008168">
    <property type="term" value="F:methyltransferase activity"/>
    <property type="evidence" value="ECO:0007669"/>
    <property type="project" value="UniProtKB-KW"/>
</dbReference>
<dbReference type="InterPro" id="IPR000682">
    <property type="entry name" value="PCMT"/>
</dbReference>
<dbReference type="CDD" id="cd02440">
    <property type="entry name" value="AdoMet_MTases"/>
    <property type="match status" value="1"/>
</dbReference>
<evidence type="ECO:0000256" key="7">
    <source>
        <dbReference type="ARBA" id="ARBA00022679"/>
    </source>
</evidence>
<evidence type="ECO:0000256" key="8">
    <source>
        <dbReference type="ARBA" id="ARBA00022691"/>
    </source>
</evidence>
<evidence type="ECO:0000313" key="12">
    <source>
        <dbReference type="EMBL" id="GAA3764624.1"/>
    </source>
</evidence>
<keyword evidence="6 12" id="KW-0489">Methyltransferase</keyword>
<name>A0ABP7GK34_9ACTN</name>
<dbReference type="RefSeq" id="WP_344976749.1">
    <property type="nucleotide sequence ID" value="NZ_BAABDD010000043.1"/>
</dbReference>
<dbReference type="GO" id="GO:0032259">
    <property type="term" value="P:methylation"/>
    <property type="evidence" value="ECO:0007669"/>
    <property type="project" value="UniProtKB-KW"/>
</dbReference>
<evidence type="ECO:0000256" key="1">
    <source>
        <dbReference type="ARBA" id="ARBA00004496"/>
    </source>
</evidence>
<dbReference type="PANTHER" id="PTHR11579:SF0">
    <property type="entry name" value="PROTEIN-L-ISOASPARTATE(D-ASPARTATE) O-METHYLTRANSFERASE"/>
    <property type="match status" value="1"/>
</dbReference>
<evidence type="ECO:0000256" key="5">
    <source>
        <dbReference type="ARBA" id="ARBA00022490"/>
    </source>
</evidence>
<evidence type="ECO:0000256" key="4">
    <source>
        <dbReference type="ARBA" id="ARBA00013346"/>
    </source>
</evidence>
<keyword evidence="7" id="KW-0808">Transferase</keyword>
<evidence type="ECO:0000256" key="6">
    <source>
        <dbReference type="ARBA" id="ARBA00022603"/>
    </source>
</evidence>
<evidence type="ECO:0000256" key="10">
    <source>
        <dbReference type="ARBA" id="ARBA00031323"/>
    </source>
</evidence>